<comment type="caution">
    <text evidence="1">The sequence shown here is derived from an EMBL/GenBank/DDBJ whole genome shotgun (WGS) entry which is preliminary data.</text>
</comment>
<reference evidence="1 2" key="1">
    <citation type="submission" date="2018-11" db="EMBL/GenBank/DDBJ databases">
        <title>Draft genome of Simplicispira Flexivirga sp. BO-16.</title>
        <authorList>
            <person name="Im W.T."/>
        </authorList>
    </citation>
    <scope>NUCLEOTIDE SEQUENCE [LARGE SCALE GENOMIC DNA]</scope>
    <source>
        <strain evidence="1 2">BO-16</strain>
    </source>
</reference>
<evidence type="ECO:0000313" key="1">
    <source>
        <dbReference type="EMBL" id="RNI20513.1"/>
    </source>
</evidence>
<protein>
    <submittedName>
        <fullName evidence="1">Uncharacterized protein</fullName>
    </submittedName>
</protein>
<keyword evidence="2" id="KW-1185">Reference proteome</keyword>
<evidence type="ECO:0000313" key="2">
    <source>
        <dbReference type="Proteomes" id="UP000271678"/>
    </source>
</evidence>
<dbReference type="EMBL" id="RJJQ01000016">
    <property type="protein sequence ID" value="RNI20513.1"/>
    <property type="molecule type" value="Genomic_DNA"/>
</dbReference>
<dbReference type="Pfam" id="PF13289">
    <property type="entry name" value="SIR2_2"/>
    <property type="match status" value="1"/>
</dbReference>
<sequence length="520" mass="58913">MPEDTLCSMGTAYDFLSSHLKTMAAPYLFIGSGISRRYADLPDWEGLLRHFAAFTSHPYEYYRGLASGDLPKTASLLANEFYSVWWSDKRFSDSRDRYGTEVTDPSSALKIEVARYFEEAIEGFKPTAEYASEFSLLQSANVEGVITTNFDRLMSVVYPDYTVFTGQDELLFADPQGIAEIYMIHGSSQQPRSLVLTGEDYDDFQERDAYLAAKLMTFFVEHPIVFLGYSLSDNNVLEILRSLVKAMRGTNASKLKERLLFVNWDSEASPEVRSRTVQIEGGQIEAFEIVVPDFIDVFRALGIKERALPARVLRQLKNQIYELVKSNDPDGRLVQVSDIESASDQLDVVFGVGAKMTVKGIIGLSRWDLVDDVLGSPDRGLPSDQVISEAFGSSFASNWYVPYWKHLRQGEFLDETGNLLPQVEVPSKIHSYISRETKNLGKRSLPDGVTFQDVLDRQGEDWILGHPWSLLDETRDGEGLREYLNNNRSYRQQSYYLTQYAKLAVTLDWLMYGPPNEAKS</sequence>
<name>A0A3M9M6K4_9MICO</name>
<organism evidence="1 2">
    <name type="scientific">Flexivirga caeni</name>
    <dbReference type="NCBI Taxonomy" id="2294115"/>
    <lineage>
        <taxon>Bacteria</taxon>
        <taxon>Bacillati</taxon>
        <taxon>Actinomycetota</taxon>
        <taxon>Actinomycetes</taxon>
        <taxon>Micrococcales</taxon>
        <taxon>Dermacoccaceae</taxon>
        <taxon>Flexivirga</taxon>
    </lineage>
</organism>
<accession>A0A3M9M6K4</accession>
<gene>
    <name evidence="1" type="ORF">EFY87_14915</name>
</gene>
<dbReference type="AlphaFoldDB" id="A0A3M9M6K4"/>
<dbReference type="Proteomes" id="UP000271678">
    <property type="component" value="Unassembled WGS sequence"/>
</dbReference>
<proteinExistence type="predicted"/>